<dbReference type="Pfam" id="PF07679">
    <property type="entry name" value="I-set"/>
    <property type="match status" value="1"/>
</dbReference>
<evidence type="ECO:0000256" key="2">
    <source>
        <dbReference type="ARBA" id="ARBA00022490"/>
    </source>
</evidence>
<keyword evidence="2" id="KW-0963">Cytoplasm</keyword>
<feature type="domain" description="Ig-like" evidence="4">
    <location>
        <begin position="8"/>
        <end position="98"/>
    </location>
</feature>
<accession>A0A151I9H7</accession>
<keyword evidence="5" id="KW-0808">Transferase</keyword>
<dbReference type="EMBL" id="KQ978274">
    <property type="protein sequence ID" value="KYM95732.1"/>
    <property type="molecule type" value="Genomic_DNA"/>
</dbReference>
<dbReference type="InterPro" id="IPR013783">
    <property type="entry name" value="Ig-like_fold"/>
</dbReference>
<dbReference type="PANTHER" id="PTHR47633">
    <property type="entry name" value="IMMUNOGLOBULIN"/>
    <property type="match status" value="1"/>
</dbReference>
<dbReference type="InterPro" id="IPR013098">
    <property type="entry name" value="Ig_I-set"/>
</dbReference>
<keyword evidence="3" id="KW-0393">Immunoglobulin domain</keyword>
<feature type="non-terminal residue" evidence="5">
    <location>
        <position position="1"/>
    </location>
</feature>
<evidence type="ECO:0000256" key="1">
    <source>
        <dbReference type="ARBA" id="ARBA00004496"/>
    </source>
</evidence>
<dbReference type="InterPro" id="IPR007110">
    <property type="entry name" value="Ig-like_dom"/>
</dbReference>
<protein>
    <submittedName>
        <fullName evidence="5">Myosin light chain kinase, smooth muscle</fullName>
    </submittedName>
</protein>
<dbReference type="InterPro" id="IPR003599">
    <property type="entry name" value="Ig_sub"/>
</dbReference>
<evidence type="ECO:0000313" key="5">
    <source>
        <dbReference type="EMBL" id="KYM95732.1"/>
    </source>
</evidence>
<dbReference type="SUPFAM" id="SSF48726">
    <property type="entry name" value="Immunoglobulin"/>
    <property type="match status" value="1"/>
</dbReference>
<evidence type="ECO:0000259" key="4">
    <source>
        <dbReference type="PROSITE" id="PS50835"/>
    </source>
</evidence>
<keyword evidence="5" id="KW-0418">Kinase</keyword>
<keyword evidence="6" id="KW-1185">Reference proteome</keyword>
<reference evidence="5 6" key="1">
    <citation type="submission" date="2016-03" db="EMBL/GenBank/DDBJ databases">
        <title>Cyphomyrmex costatus WGS genome.</title>
        <authorList>
            <person name="Nygaard S."/>
            <person name="Hu H."/>
            <person name="Boomsma J."/>
            <person name="Zhang G."/>
        </authorList>
    </citation>
    <scope>NUCLEOTIDE SEQUENCE [LARGE SCALE GENOMIC DNA]</scope>
    <source>
        <strain evidence="5">MS0001</strain>
        <tissue evidence="5">Whole body</tissue>
    </source>
</reference>
<name>A0A151I9H7_9HYME</name>
<dbReference type="PROSITE" id="PS50835">
    <property type="entry name" value="IG_LIKE"/>
    <property type="match status" value="1"/>
</dbReference>
<dbReference type="Gene3D" id="2.60.40.10">
    <property type="entry name" value="Immunoglobulins"/>
    <property type="match status" value="1"/>
</dbReference>
<dbReference type="GO" id="GO:0005737">
    <property type="term" value="C:cytoplasm"/>
    <property type="evidence" value="ECO:0007669"/>
    <property type="project" value="UniProtKB-SubCell"/>
</dbReference>
<dbReference type="AlphaFoldDB" id="A0A151I9H7"/>
<organism evidence="5 6">
    <name type="scientific">Cyphomyrmex costatus</name>
    <dbReference type="NCBI Taxonomy" id="456900"/>
    <lineage>
        <taxon>Eukaryota</taxon>
        <taxon>Metazoa</taxon>
        <taxon>Ecdysozoa</taxon>
        <taxon>Arthropoda</taxon>
        <taxon>Hexapoda</taxon>
        <taxon>Insecta</taxon>
        <taxon>Pterygota</taxon>
        <taxon>Neoptera</taxon>
        <taxon>Endopterygota</taxon>
        <taxon>Hymenoptera</taxon>
        <taxon>Apocrita</taxon>
        <taxon>Aculeata</taxon>
        <taxon>Formicoidea</taxon>
        <taxon>Formicidae</taxon>
        <taxon>Myrmicinae</taxon>
        <taxon>Cyphomyrmex</taxon>
    </lineage>
</organism>
<evidence type="ECO:0000313" key="6">
    <source>
        <dbReference type="Proteomes" id="UP000078542"/>
    </source>
</evidence>
<dbReference type="PANTHER" id="PTHR47633:SF16">
    <property type="entry name" value="CAVP-TARGET PROTEIN-LIKE"/>
    <property type="match status" value="1"/>
</dbReference>
<sequence>ISATQAVPRFIQEITDVYTKEGDVALFECVFSGNPKPDVVWYKNDKLIMNTNNVKIRIFDKENRTTLTIKQTTKGDDATYVCKATNEIGMIVTKAKLHIDTISESRLMPEDKEEEKLDIKFKKQEEKLYRKKKTDLKKTKEIKEKVKTERIKIEKEKIREEKLIPKEQIEKRIIDVEETQLLETTEFIEDKPKEVSRARKIIPIQESIVTEAIASLKKIDNKKLQECIPKFQERAKQIVEEQESVVVSEITSEDIAPDFTIEMKLDHAQVTSETLQKDAISEDVESSLQETKHIETRQKKIKKIKAGKIQEDITIKEIVERQKESITREVDEIMEVLDATEFGPGEFPLRELATIGYLVRQGVSINEINECLYKTEIFPALKTPDAQNALVQLVERKGHGPLITQVLAEETTTDESFVAATVGFRAFMRMVELQHATVEEVIIHFAPEDFKSRAWEVTEISKVETEQHAMERVNIVRKMDVYFMEKRDEKKATHIQDIREIKGLE</sequence>
<proteinExistence type="predicted"/>
<dbReference type="SMART" id="SM00408">
    <property type="entry name" value="IGc2"/>
    <property type="match status" value="1"/>
</dbReference>
<dbReference type="GO" id="GO:0004672">
    <property type="term" value="F:protein kinase activity"/>
    <property type="evidence" value="ECO:0007669"/>
    <property type="project" value="TreeGrafter"/>
</dbReference>
<dbReference type="InterPro" id="IPR003598">
    <property type="entry name" value="Ig_sub2"/>
</dbReference>
<dbReference type="STRING" id="456900.A0A151I9H7"/>
<dbReference type="SMART" id="SM00409">
    <property type="entry name" value="IG"/>
    <property type="match status" value="1"/>
</dbReference>
<dbReference type="FunFam" id="2.60.40.10:FF:000425">
    <property type="entry name" value="Myosin light chain kinase"/>
    <property type="match status" value="1"/>
</dbReference>
<comment type="subcellular location">
    <subcellularLocation>
        <location evidence="1">Cytoplasm</location>
    </subcellularLocation>
</comment>
<dbReference type="InterPro" id="IPR036179">
    <property type="entry name" value="Ig-like_dom_sf"/>
</dbReference>
<evidence type="ECO:0000256" key="3">
    <source>
        <dbReference type="ARBA" id="ARBA00023319"/>
    </source>
</evidence>
<dbReference type="Proteomes" id="UP000078542">
    <property type="component" value="Unassembled WGS sequence"/>
</dbReference>
<gene>
    <name evidence="5" type="ORF">ALC62_13639</name>
</gene>